<dbReference type="AlphaFoldDB" id="A0A067S860"/>
<reference evidence="2" key="1">
    <citation type="journal article" date="2014" name="Proc. Natl. Acad. Sci. U.S.A.">
        <title>Extensive sampling of basidiomycete genomes demonstrates inadequacy of the white-rot/brown-rot paradigm for wood decay fungi.</title>
        <authorList>
            <person name="Riley R."/>
            <person name="Salamov A.A."/>
            <person name="Brown D.W."/>
            <person name="Nagy L.G."/>
            <person name="Floudas D."/>
            <person name="Held B.W."/>
            <person name="Levasseur A."/>
            <person name="Lombard V."/>
            <person name="Morin E."/>
            <person name="Otillar R."/>
            <person name="Lindquist E.A."/>
            <person name="Sun H."/>
            <person name="LaButti K.M."/>
            <person name="Schmutz J."/>
            <person name="Jabbour D."/>
            <person name="Luo H."/>
            <person name="Baker S.E."/>
            <person name="Pisabarro A.G."/>
            <person name="Walton J.D."/>
            <person name="Blanchette R.A."/>
            <person name="Henrissat B."/>
            <person name="Martin F."/>
            <person name="Cullen D."/>
            <person name="Hibbett D.S."/>
            <person name="Grigoriev I.V."/>
        </authorList>
    </citation>
    <scope>NUCLEOTIDE SEQUENCE [LARGE SCALE GENOMIC DNA]</scope>
    <source>
        <strain evidence="2">CBS 339.88</strain>
    </source>
</reference>
<dbReference type="EMBL" id="KL142427">
    <property type="protein sequence ID" value="KDR66122.1"/>
    <property type="molecule type" value="Genomic_DNA"/>
</dbReference>
<accession>A0A067S860</accession>
<dbReference type="Proteomes" id="UP000027222">
    <property type="component" value="Unassembled WGS sequence"/>
</dbReference>
<keyword evidence="2" id="KW-1185">Reference proteome</keyword>
<name>A0A067S860_GALM3</name>
<organism evidence="1 2">
    <name type="scientific">Galerina marginata (strain CBS 339.88)</name>
    <dbReference type="NCBI Taxonomy" id="685588"/>
    <lineage>
        <taxon>Eukaryota</taxon>
        <taxon>Fungi</taxon>
        <taxon>Dikarya</taxon>
        <taxon>Basidiomycota</taxon>
        <taxon>Agaricomycotina</taxon>
        <taxon>Agaricomycetes</taxon>
        <taxon>Agaricomycetidae</taxon>
        <taxon>Agaricales</taxon>
        <taxon>Agaricineae</taxon>
        <taxon>Strophariaceae</taxon>
        <taxon>Galerina</taxon>
    </lineage>
</organism>
<sequence>MERVDGTVKGGGWVGHSRSHVEKCKPSCWRFATKTSINPFLDVRPPRSSTNTRCDFDCFLISFPLLTRNPLASTRDQVRPRLTFTLDGCMRLRPCPHRRPLTPSTPDPVLVGAARQHPYLQTLVIQKARVPPVCPQHNDFHPLIPRRPQPMSVGPATTPSYFTLLHDIELLVVPSAASRTSIDAFNFNVV</sequence>
<protein>
    <submittedName>
        <fullName evidence="1">Uncharacterized protein</fullName>
    </submittedName>
</protein>
<proteinExistence type="predicted"/>
<dbReference type="HOGENOM" id="CLU_1713411_0_0_1"/>
<evidence type="ECO:0000313" key="1">
    <source>
        <dbReference type="EMBL" id="KDR66122.1"/>
    </source>
</evidence>
<evidence type="ECO:0000313" key="2">
    <source>
        <dbReference type="Proteomes" id="UP000027222"/>
    </source>
</evidence>
<gene>
    <name evidence="1" type="ORF">GALMADRAFT_1209327</name>
</gene>